<gene>
    <name evidence="2" type="ORF">UFOPK3472_04205</name>
</gene>
<organism evidence="2">
    <name type="scientific">freshwater metagenome</name>
    <dbReference type="NCBI Taxonomy" id="449393"/>
    <lineage>
        <taxon>unclassified sequences</taxon>
        <taxon>metagenomes</taxon>
        <taxon>ecological metagenomes</taxon>
    </lineage>
</organism>
<evidence type="ECO:0000313" key="2">
    <source>
        <dbReference type="EMBL" id="CAB4933088.1"/>
    </source>
</evidence>
<proteinExistence type="predicted"/>
<reference evidence="2" key="1">
    <citation type="submission" date="2020-05" db="EMBL/GenBank/DDBJ databases">
        <authorList>
            <person name="Chiriac C."/>
            <person name="Salcher M."/>
            <person name="Ghai R."/>
            <person name="Kavagutti S V."/>
        </authorList>
    </citation>
    <scope>NUCLEOTIDE SEQUENCE</scope>
</reference>
<dbReference type="EMBL" id="CAFBLX010000500">
    <property type="protein sequence ID" value="CAB4933088.1"/>
    <property type="molecule type" value="Genomic_DNA"/>
</dbReference>
<keyword evidence="1" id="KW-1133">Transmembrane helix</keyword>
<evidence type="ECO:0000256" key="1">
    <source>
        <dbReference type="SAM" id="Phobius"/>
    </source>
</evidence>
<feature type="transmembrane region" description="Helical" evidence="1">
    <location>
        <begin position="47"/>
        <end position="72"/>
    </location>
</feature>
<keyword evidence="1" id="KW-0812">Transmembrane</keyword>
<keyword evidence="1" id="KW-0472">Membrane</keyword>
<sequence length="204" mass="22674">MCTVDRPIPKREKRVRPPGKVLAAITFLLCAAALFGSMNYWPVAGRVFNLLNFVVFVAVALILLVVGVVWWYKTVRYLRSGQPWSRMIAVAPVIVVIGLVLALTIPEPSFERSKPKFDALVATLPATGPVNVDNVSIDAFDVSVSRGLNETEVYFVDADTVFFSYISGWIYSPDGPPQPRSSSEELDYTSLGGPWYRFSLTFDF</sequence>
<dbReference type="AlphaFoldDB" id="A0A6J7IPA1"/>
<feature type="transmembrane region" description="Helical" evidence="1">
    <location>
        <begin position="21"/>
        <end position="41"/>
    </location>
</feature>
<feature type="transmembrane region" description="Helical" evidence="1">
    <location>
        <begin position="84"/>
        <end position="105"/>
    </location>
</feature>
<protein>
    <submittedName>
        <fullName evidence="2">Unannotated protein</fullName>
    </submittedName>
</protein>
<accession>A0A6J7IPA1</accession>
<name>A0A6J7IPA1_9ZZZZ</name>